<keyword evidence="5 7" id="KW-0472">Membrane</keyword>
<keyword evidence="7" id="KW-1003">Cell membrane</keyword>
<dbReference type="InterPro" id="IPR026015">
    <property type="entry name" value="ATP_synth_OSCP/delta_N_sf"/>
</dbReference>
<sequence>MSQQTVAFRYAKSLLGLAIEKGVEAQVYEDMKLFNQVCDENHQFFLLLKSPIVSHYHKLTILRNIFKGKVDDSTMAIFEIITQKNREAVLPLIAEDYLVQYELHKGIQKAYVTTATPLTASQKAEFQQIVAENTGKTVEVVEKIDADLIGGYILQVNDRQIDTTVKARLNELKMKFNN</sequence>
<dbReference type="PROSITE" id="PS00389">
    <property type="entry name" value="ATPASE_DELTA"/>
    <property type="match status" value="1"/>
</dbReference>
<evidence type="ECO:0000256" key="2">
    <source>
        <dbReference type="ARBA" id="ARBA00022448"/>
    </source>
</evidence>
<name>A0A841EJR1_9BACT</name>
<keyword evidence="6 7" id="KW-0066">ATP synthesis</keyword>
<dbReference type="Pfam" id="PF00213">
    <property type="entry name" value="OSCP"/>
    <property type="match status" value="1"/>
</dbReference>
<accession>A0A841EJR1</accession>
<dbReference type="SUPFAM" id="SSF47928">
    <property type="entry name" value="N-terminal domain of the delta subunit of the F1F0-ATP synthase"/>
    <property type="match status" value="1"/>
</dbReference>
<keyword evidence="3 7" id="KW-0375">Hydrogen ion transport</keyword>
<dbReference type="HAMAP" id="MF_01416">
    <property type="entry name" value="ATP_synth_delta_bact"/>
    <property type="match status" value="1"/>
</dbReference>
<comment type="caution">
    <text evidence="8">The sequence shown here is derived from an EMBL/GenBank/DDBJ whole genome shotgun (WGS) entry which is preliminary data.</text>
</comment>
<dbReference type="GO" id="GO:0045259">
    <property type="term" value="C:proton-transporting ATP synthase complex"/>
    <property type="evidence" value="ECO:0007669"/>
    <property type="project" value="UniProtKB-KW"/>
</dbReference>
<dbReference type="InterPro" id="IPR000711">
    <property type="entry name" value="ATPase_OSCP/dsu"/>
</dbReference>
<keyword evidence="4 7" id="KW-0406">Ion transport</keyword>
<evidence type="ECO:0000256" key="1">
    <source>
        <dbReference type="ARBA" id="ARBA00004370"/>
    </source>
</evidence>
<comment type="function">
    <text evidence="7">F(1)F(0) ATP synthase produces ATP from ADP in the presence of a proton or sodium gradient. F-type ATPases consist of two structural domains, F(1) containing the extramembraneous catalytic core and F(0) containing the membrane proton channel, linked together by a central stalk and a peripheral stalk. During catalysis, ATP synthesis in the catalytic domain of F(1) is coupled via a rotary mechanism of the central stalk subunits to proton translocation.</text>
</comment>
<gene>
    <name evidence="7" type="primary">atpH</name>
    <name evidence="8" type="ORF">HNP25_000278</name>
</gene>
<keyword evidence="7" id="KW-0139">CF(1)</keyword>
<dbReference type="Proteomes" id="UP000524404">
    <property type="component" value="Unassembled WGS sequence"/>
</dbReference>
<keyword evidence="9" id="KW-1185">Reference proteome</keyword>
<reference evidence="8 9" key="1">
    <citation type="submission" date="2020-08" db="EMBL/GenBank/DDBJ databases">
        <title>Functional genomics of gut bacteria from endangered species of beetles.</title>
        <authorList>
            <person name="Carlos-Shanley C."/>
        </authorList>
    </citation>
    <scope>NUCLEOTIDE SEQUENCE [LARGE SCALE GENOMIC DNA]</scope>
    <source>
        <strain evidence="8 9">S00070</strain>
    </source>
</reference>
<dbReference type="InterPro" id="IPR020781">
    <property type="entry name" value="ATPase_OSCP/d_CS"/>
</dbReference>
<dbReference type="AlphaFoldDB" id="A0A841EJR1"/>
<evidence type="ECO:0000313" key="8">
    <source>
        <dbReference type="EMBL" id="MBB6001639.1"/>
    </source>
</evidence>
<dbReference type="GO" id="GO:0046933">
    <property type="term" value="F:proton-transporting ATP synthase activity, rotational mechanism"/>
    <property type="evidence" value="ECO:0007669"/>
    <property type="project" value="UniProtKB-UniRule"/>
</dbReference>
<dbReference type="RefSeq" id="WP_184129055.1">
    <property type="nucleotide sequence ID" value="NZ_JACHKT010000001.1"/>
</dbReference>
<evidence type="ECO:0000256" key="6">
    <source>
        <dbReference type="ARBA" id="ARBA00023310"/>
    </source>
</evidence>
<dbReference type="PANTHER" id="PTHR11910">
    <property type="entry name" value="ATP SYNTHASE DELTA CHAIN"/>
    <property type="match status" value="1"/>
</dbReference>
<evidence type="ECO:0000256" key="5">
    <source>
        <dbReference type="ARBA" id="ARBA00023136"/>
    </source>
</evidence>
<comment type="similarity">
    <text evidence="7">Belongs to the ATPase delta chain family.</text>
</comment>
<protein>
    <recommendedName>
        <fullName evidence="7">ATP synthase subunit delta</fullName>
    </recommendedName>
    <alternativeName>
        <fullName evidence="7">ATP synthase F(1) sector subunit delta</fullName>
    </alternativeName>
    <alternativeName>
        <fullName evidence="7">F-type ATPase subunit delta</fullName>
        <shortName evidence="7">F-ATPase subunit delta</shortName>
    </alternativeName>
</protein>
<dbReference type="GO" id="GO:0005886">
    <property type="term" value="C:plasma membrane"/>
    <property type="evidence" value="ECO:0007669"/>
    <property type="project" value="UniProtKB-SubCell"/>
</dbReference>
<organism evidence="8 9">
    <name type="scientific">Arcicella rosea</name>
    <dbReference type="NCBI Taxonomy" id="502909"/>
    <lineage>
        <taxon>Bacteria</taxon>
        <taxon>Pseudomonadati</taxon>
        <taxon>Bacteroidota</taxon>
        <taxon>Cytophagia</taxon>
        <taxon>Cytophagales</taxon>
        <taxon>Flectobacillaceae</taxon>
        <taxon>Arcicella</taxon>
    </lineage>
</organism>
<dbReference type="Gene3D" id="1.10.520.20">
    <property type="entry name" value="N-terminal domain of the delta subunit of the F1F0-ATP synthase"/>
    <property type="match status" value="1"/>
</dbReference>
<dbReference type="PRINTS" id="PR00125">
    <property type="entry name" value="ATPASEDELTA"/>
</dbReference>
<evidence type="ECO:0000256" key="7">
    <source>
        <dbReference type="HAMAP-Rule" id="MF_01416"/>
    </source>
</evidence>
<evidence type="ECO:0000313" key="9">
    <source>
        <dbReference type="Proteomes" id="UP000524404"/>
    </source>
</evidence>
<evidence type="ECO:0000256" key="4">
    <source>
        <dbReference type="ARBA" id="ARBA00023065"/>
    </source>
</evidence>
<dbReference type="EMBL" id="JACHKT010000001">
    <property type="protein sequence ID" value="MBB6001639.1"/>
    <property type="molecule type" value="Genomic_DNA"/>
</dbReference>
<keyword evidence="2 7" id="KW-0813">Transport</keyword>
<comment type="subcellular location">
    <subcellularLocation>
        <location evidence="7">Cell membrane</location>
        <topology evidence="7">Peripheral membrane protein</topology>
    </subcellularLocation>
    <subcellularLocation>
        <location evidence="1">Membrane</location>
    </subcellularLocation>
</comment>
<evidence type="ECO:0000256" key="3">
    <source>
        <dbReference type="ARBA" id="ARBA00022781"/>
    </source>
</evidence>
<comment type="function">
    <text evidence="7">This protein is part of the stalk that links CF(0) to CF(1). It either transmits conformational changes from CF(0) to CF(1) or is implicated in proton conduction.</text>
</comment>
<dbReference type="NCBIfam" id="TIGR01145">
    <property type="entry name" value="ATP_synt_delta"/>
    <property type="match status" value="1"/>
</dbReference>
<proteinExistence type="inferred from homology"/>